<protein>
    <recommendedName>
        <fullName evidence="3">CCHC-type domain-containing protein</fullName>
    </recommendedName>
</protein>
<feature type="domain" description="CCHC-type" evidence="3">
    <location>
        <begin position="325"/>
        <end position="341"/>
    </location>
</feature>
<evidence type="ECO:0000313" key="5">
    <source>
        <dbReference type="Proteomes" id="UP001168821"/>
    </source>
</evidence>
<sequence>MATGDESSQFQDLLEMMRKIQEDTSQNKEELMTGMRKNLEVLKAEINTKMENLLEDNIRVQSEELVKVCEQRMSVLNERLTEEISNLDHKLITVEAEFNKKLEALRMIDTSVNPLTMSTNASNKIIIKPNPYDGKASWKEYFTQFNIITDINGWNNSEKANVLAAMLRDSAVNVFQNLPQEDRLNYEKLTSALKLRFSDAHLAELLYGQLRNRTQRLNEDLTSYAYEVQTSAKKVFVNSPLETQELVASKQFVEGIEDIEVQKIVRLSSPWTLQEALVKALDIEAAIKATRLTKRIRTVEAEEEYEVKATNIQRLIQDSPSNVIRCWGCGKKGHIRSQCKKCFCKKNGGSRHQHDVRSDIGTSK</sequence>
<dbReference type="EMBL" id="JALNTZ010000005">
    <property type="protein sequence ID" value="KAJ3651697.1"/>
    <property type="molecule type" value="Genomic_DNA"/>
</dbReference>
<evidence type="ECO:0000313" key="4">
    <source>
        <dbReference type="EMBL" id="KAJ3651697.1"/>
    </source>
</evidence>
<dbReference type="GO" id="GO:0008270">
    <property type="term" value="F:zinc ion binding"/>
    <property type="evidence" value="ECO:0007669"/>
    <property type="project" value="UniProtKB-KW"/>
</dbReference>
<organism evidence="4 5">
    <name type="scientific">Zophobas morio</name>
    <dbReference type="NCBI Taxonomy" id="2755281"/>
    <lineage>
        <taxon>Eukaryota</taxon>
        <taxon>Metazoa</taxon>
        <taxon>Ecdysozoa</taxon>
        <taxon>Arthropoda</taxon>
        <taxon>Hexapoda</taxon>
        <taxon>Insecta</taxon>
        <taxon>Pterygota</taxon>
        <taxon>Neoptera</taxon>
        <taxon>Endopterygota</taxon>
        <taxon>Coleoptera</taxon>
        <taxon>Polyphaga</taxon>
        <taxon>Cucujiformia</taxon>
        <taxon>Tenebrionidae</taxon>
        <taxon>Zophobas</taxon>
    </lineage>
</organism>
<dbReference type="PANTHER" id="PTHR45823">
    <property type="entry name" value="T-SNARE COILED-COIL HOMOLOGY DOMAIN-CONTAINING PROTEIN"/>
    <property type="match status" value="1"/>
</dbReference>
<dbReference type="Proteomes" id="UP001168821">
    <property type="component" value="Unassembled WGS sequence"/>
</dbReference>
<dbReference type="AlphaFoldDB" id="A0AA38MCX5"/>
<reference evidence="4" key="1">
    <citation type="journal article" date="2023" name="G3 (Bethesda)">
        <title>Whole genome assemblies of Zophobas morio and Tenebrio molitor.</title>
        <authorList>
            <person name="Kaur S."/>
            <person name="Stinson S.A."/>
            <person name="diCenzo G.C."/>
        </authorList>
    </citation>
    <scope>NUCLEOTIDE SEQUENCE</scope>
    <source>
        <strain evidence="4">QUZm001</strain>
    </source>
</reference>
<evidence type="ECO:0000256" key="2">
    <source>
        <dbReference type="SAM" id="Coils"/>
    </source>
</evidence>
<proteinExistence type="predicted"/>
<keyword evidence="1" id="KW-0862">Zinc</keyword>
<gene>
    <name evidence="4" type="ORF">Zmor_017718</name>
</gene>
<comment type="caution">
    <text evidence="4">The sequence shown here is derived from an EMBL/GenBank/DDBJ whole genome shotgun (WGS) entry which is preliminary data.</text>
</comment>
<dbReference type="GO" id="GO:0003676">
    <property type="term" value="F:nucleic acid binding"/>
    <property type="evidence" value="ECO:0007669"/>
    <property type="project" value="InterPro"/>
</dbReference>
<dbReference type="PANTHER" id="PTHR45823:SF1">
    <property type="entry name" value="T-SNARE COILED-COIL HOMOLOGY DOMAIN-CONTAINING PROTEIN"/>
    <property type="match status" value="1"/>
</dbReference>
<evidence type="ECO:0000259" key="3">
    <source>
        <dbReference type="PROSITE" id="PS50158"/>
    </source>
</evidence>
<keyword evidence="2" id="KW-0175">Coiled coil</keyword>
<dbReference type="PROSITE" id="PS50158">
    <property type="entry name" value="ZF_CCHC"/>
    <property type="match status" value="1"/>
</dbReference>
<keyword evidence="5" id="KW-1185">Reference proteome</keyword>
<keyword evidence="1" id="KW-0479">Metal-binding</keyword>
<dbReference type="InterPro" id="IPR001878">
    <property type="entry name" value="Znf_CCHC"/>
</dbReference>
<evidence type="ECO:0000256" key="1">
    <source>
        <dbReference type="PROSITE-ProRule" id="PRU00047"/>
    </source>
</evidence>
<keyword evidence="1" id="KW-0863">Zinc-finger</keyword>
<feature type="coiled-coil region" evidence="2">
    <location>
        <begin position="25"/>
        <end position="97"/>
    </location>
</feature>
<accession>A0AA38MCX5</accession>
<name>A0AA38MCX5_9CUCU</name>